<dbReference type="InterPro" id="IPR044861">
    <property type="entry name" value="IPNS-like_FE2OG_OXY"/>
</dbReference>
<dbReference type="Proteomes" id="UP001153076">
    <property type="component" value="Unassembled WGS sequence"/>
</dbReference>
<dbReference type="GO" id="GO:0046872">
    <property type="term" value="F:metal ion binding"/>
    <property type="evidence" value="ECO:0007669"/>
    <property type="project" value="UniProtKB-KW"/>
</dbReference>
<keyword evidence="4 5" id="KW-0408">Iron</keyword>
<proteinExistence type="inferred from homology"/>
<evidence type="ECO:0000256" key="5">
    <source>
        <dbReference type="RuleBase" id="RU003682"/>
    </source>
</evidence>
<name>A0A9Q1K9P6_9CARY</name>
<evidence type="ECO:0000313" key="8">
    <source>
        <dbReference type="Proteomes" id="UP001153076"/>
    </source>
</evidence>
<evidence type="ECO:0000256" key="2">
    <source>
        <dbReference type="ARBA" id="ARBA00022723"/>
    </source>
</evidence>
<gene>
    <name evidence="7" type="ORF">Cgig2_007751</name>
</gene>
<dbReference type="FunFam" id="2.60.120.330:FF:000005">
    <property type="entry name" value="1-aminocyclopropane-1-carboxylate oxidase homolog 1"/>
    <property type="match status" value="1"/>
</dbReference>
<dbReference type="AlphaFoldDB" id="A0A9Q1K9P6"/>
<comment type="caution">
    <text evidence="7">The sequence shown here is derived from an EMBL/GenBank/DDBJ whole genome shotgun (WGS) entry which is preliminary data.</text>
</comment>
<evidence type="ECO:0000256" key="1">
    <source>
        <dbReference type="ARBA" id="ARBA00008056"/>
    </source>
</evidence>
<dbReference type="GO" id="GO:0051213">
    <property type="term" value="F:dioxygenase activity"/>
    <property type="evidence" value="ECO:0007669"/>
    <property type="project" value="UniProtKB-ARBA"/>
</dbReference>
<sequence>MASAASNDRLAQLTSFDETKAGVKGLVDAGISTIPSIFIHPHSPSLRPTPHKPDSSIISTSVPVIDLGWILEKDPNTGKDITEKVRDAAEKWGFFQVVNHGIPVEDLEAMLEGIRRFFEQDVEVKKGYYSRDYRRAMLYNSNFDLYTGPATNWRDTVACRIAPDPPPPHDLPVAFREIMMVYSEQVTKLGDVLLELLSEALGLHPNYLKEIGCGEGLSLFCHYYPACPQPELAMGTSRHSDSSFFTVLLQDHVGGLQILHQDQWIDVPPLPGALVLTSNDKFRSIEHRVPANSKGPRVSVASFFRNASDPNPRVYEPIKELLSEANPPKYRGTTINDYWTYYSNRGLIGVSALEHLRQTASSFKNPFDPVQRTHEPIKELLSVTNPP</sequence>
<evidence type="ECO:0000313" key="7">
    <source>
        <dbReference type="EMBL" id="KAJ8438906.1"/>
    </source>
</evidence>
<dbReference type="PANTHER" id="PTHR10209:SF859">
    <property type="entry name" value="OS03G0690500 PROTEIN"/>
    <property type="match status" value="1"/>
</dbReference>
<dbReference type="OrthoDB" id="288590at2759"/>
<dbReference type="Pfam" id="PF14226">
    <property type="entry name" value="DIOX_N"/>
    <property type="match status" value="1"/>
</dbReference>
<dbReference type="EMBL" id="JAKOGI010000238">
    <property type="protein sequence ID" value="KAJ8438906.1"/>
    <property type="molecule type" value="Genomic_DNA"/>
</dbReference>
<protein>
    <recommendedName>
        <fullName evidence="6">Fe2OG dioxygenase domain-containing protein</fullName>
    </recommendedName>
</protein>
<dbReference type="Gene3D" id="2.60.120.330">
    <property type="entry name" value="B-lactam Antibiotic, Isopenicillin N Synthase, Chain"/>
    <property type="match status" value="1"/>
</dbReference>
<dbReference type="InterPro" id="IPR005123">
    <property type="entry name" value="Oxoglu/Fe-dep_dioxygenase_dom"/>
</dbReference>
<feature type="domain" description="Fe2OG dioxygenase" evidence="6">
    <location>
        <begin position="215"/>
        <end position="307"/>
    </location>
</feature>
<dbReference type="InterPro" id="IPR026992">
    <property type="entry name" value="DIOX_N"/>
</dbReference>
<dbReference type="Pfam" id="PF03171">
    <property type="entry name" value="2OG-FeII_Oxy"/>
    <property type="match status" value="1"/>
</dbReference>
<reference evidence="7" key="1">
    <citation type="submission" date="2022-04" db="EMBL/GenBank/DDBJ databases">
        <title>Carnegiea gigantea Genome sequencing and assembly v2.</title>
        <authorList>
            <person name="Copetti D."/>
            <person name="Sanderson M.J."/>
            <person name="Burquez A."/>
            <person name="Wojciechowski M.F."/>
        </authorList>
    </citation>
    <scope>NUCLEOTIDE SEQUENCE</scope>
    <source>
        <strain evidence="7">SGP5-SGP5p</strain>
        <tissue evidence="7">Aerial part</tissue>
    </source>
</reference>
<dbReference type="InterPro" id="IPR027443">
    <property type="entry name" value="IPNS-like_sf"/>
</dbReference>
<evidence type="ECO:0000259" key="6">
    <source>
        <dbReference type="PROSITE" id="PS51471"/>
    </source>
</evidence>
<evidence type="ECO:0000256" key="4">
    <source>
        <dbReference type="ARBA" id="ARBA00023004"/>
    </source>
</evidence>
<dbReference type="PROSITE" id="PS51471">
    <property type="entry name" value="FE2OG_OXY"/>
    <property type="match status" value="1"/>
</dbReference>
<comment type="similarity">
    <text evidence="1 5">Belongs to the iron/ascorbate-dependent oxidoreductase family.</text>
</comment>
<dbReference type="PANTHER" id="PTHR10209">
    <property type="entry name" value="OXIDOREDUCTASE, 2OG-FE II OXYGENASE FAMILY PROTEIN"/>
    <property type="match status" value="1"/>
</dbReference>
<dbReference type="SUPFAM" id="SSF51197">
    <property type="entry name" value="Clavaminate synthase-like"/>
    <property type="match status" value="1"/>
</dbReference>
<keyword evidence="8" id="KW-1185">Reference proteome</keyword>
<evidence type="ECO:0000256" key="3">
    <source>
        <dbReference type="ARBA" id="ARBA00023002"/>
    </source>
</evidence>
<organism evidence="7 8">
    <name type="scientific">Carnegiea gigantea</name>
    <dbReference type="NCBI Taxonomy" id="171969"/>
    <lineage>
        <taxon>Eukaryota</taxon>
        <taxon>Viridiplantae</taxon>
        <taxon>Streptophyta</taxon>
        <taxon>Embryophyta</taxon>
        <taxon>Tracheophyta</taxon>
        <taxon>Spermatophyta</taxon>
        <taxon>Magnoliopsida</taxon>
        <taxon>eudicotyledons</taxon>
        <taxon>Gunneridae</taxon>
        <taxon>Pentapetalae</taxon>
        <taxon>Caryophyllales</taxon>
        <taxon>Cactineae</taxon>
        <taxon>Cactaceae</taxon>
        <taxon>Cactoideae</taxon>
        <taxon>Echinocereeae</taxon>
        <taxon>Carnegiea</taxon>
    </lineage>
</organism>
<keyword evidence="2 5" id="KW-0479">Metal-binding</keyword>
<accession>A0A9Q1K9P6</accession>
<keyword evidence="3 5" id="KW-0560">Oxidoreductase</keyword>